<evidence type="ECO:0000256" key="6">
    <source>
        <dbReference type="SAM" id="Phobius"/>
    </source>
</evidence>
<accession>A0ABP7AUZ9</accession>
<evidence type="ECO:0000259" key="8">
    <source>
        <dbReference type="PROSITE" id="PS50885"/>
    </source>
</evidence>
<keyword evidence="3 5" id="KW-0807">Transducer</keyword>
<dbReference type="CDD" id="cd06225">
    <property type="entry name" value="HAMP"/>
    <property type="match status" value="1"/>
</dbReference>
<evidence type="ECO:0000256" key="1">
    <source>
        <dbReference type="ARBA" id="ARBA00022692"/>
    </source>
</evidence>
<dbReference type="SUPFAM" id="SSF58104">
    <property type="entry name" value="Methyl-accepting chemotaxis protein (MCP) signaling domain"/>
    <property type="match status" value="1"/>
</dbReference>
<feature type="transmembrane region" description="Helical" evidence="6">
    <location>
        <begin position="21"/>
        <end position="44"/>
    </location>
</feature>
<keyword evidence="1 6" id="KW-0812">Transmembrane</keyword>
<dbReference type="InterPro" id="IPR033462">
    <property type="entry name" value="Cache_3-Cache_2"/>
</dbReference>
<feature type="domain" description="HAMP" evidence="8">
    <location>
        <begin position="405"/>
        <end position="456"/>
    </location>
</feature>
<evidence type="ECO:0000259" key="7">
    <source>
        <dbReference type="PROSITE" id="PS50111"/>
    </source>
</evidence>
<gene>
    <name evidence="9" type="ORF">GCM10022223_70560</name>
</gene>
<comment type="similarity">
    <text evidence="4">Belongs to the methyl-accepting chemotaxis (MCP) protein family.</text>
</comment>
<dbReference type="Pfam" id="PF00015">
    <property type="entry name" value="MCPsignal"/>
    <property type="match status" value="1"/>
</dbReference>
<dbReference type="Pfam" id="PF17201">
    <property type="entry name" value="Cache_3-Cache_2"/>
    <property type="match status" value="1"/>
</dbReference>
<dbReference type="PROSITE" id="PS50885">
    <property type="entry name" value="HAMP"/>
    <property type="match status" value="1"/>
</dbReference>
<organism evidence="9 10">
    <name type="scientific">Kineosporia mesophila</name>
    <dbReference type="NCBI Taxonomy" id="566012"/>
    <lineage>
        <taxon>Bacteria</taxon>
        <taxon>Bacillati</taxon>
        <taxon>Actinomycetota</taxon>
        <taxon>Actinomycetes</taxon>
        <taxon>Kineosporiales</taxon>
        <taxon>Kineosporiaceae</taxon>
        <taxon>Kineosporia</taxon>
    </lineage>
</organism>
<feature type="domain" description="Methyl-accepting transducer" evidence="7">
    <location>
        <begin position="468"/>
        <end position="690"/>
    </location>
</feature>
<keyword evidence="6" id="KW-0472">Membrane</keyword>
<evidence type="ECO:0000256" key="3">
    <source>
        <dbReference type="ARBA" id="ARBA00023224"/>
    </source>
</evidence>
<dbReference type="SUPFAM" id="SSF103190">
    <property type="entry name" value="Sensory domain-like"/>
    <property type="match status" value="1"/>
</dbReference>
<dbReference type="Proteomes" id="UP001501074">
    <property type="component" value="Unassembled WGS sequence"/>
</dbReference>
<keyword evidence="2 6" id="KW-1133">Transmembrane helix</keyword>
<protein>
    <submittedName>
        <fullName evidence="9">Methyl-accepting chemotaxis protein</fullName>
    </submittedName>
</protein>
<dbReference type="InterPro" id="IPR004089">
    <property type="entry name" value="MCPsignal_dom"/>
</dbReference>
<dbReference type="PANTHER" id="PTHR32089">
    <property type="entry name" value="METHYL-ACCEPTING CHEMOTAXIS PROTEIN MCPB"/>
    <property type="match status" value="1"/>
</dbReference>
<name>A0ABP7AUZ9_9ACTN</name>
<evidence type="ECO:0000313" key="10">
    <source>
        <dbReference type="Proteomes" id="UP001501074"/>
    </source>
</evidence>
<proteinExistence type="inferred from homology"/>
<reference evidence="10" key="1">
    <citation type="journal article" date="2019" name="Int. J. Syst. Evol. Microbiol.">
        <title>The Global Catalogue of Microorganisms (GCM) 10K type strain sequencing project: providing services to taxonomists for standard genome sequencing and annotation.</title>
        <authorList>
            <consortium name="The Broad Institute Genomics Platform"/>
            <consortium name="The Broad Institute Genome Sequencing Center for Infectious Disease"/>
            <person name="Wu L."/>
            <person name="Ma J."/>
        </authorList>
    </citation>
    <scope>NUCLEOTIDE SEQUENCE [LARGE SCALE GENOMIC DNA]</scope>
    <source>
        <strain evidence="10">JCM 16902</strain>
    </source>
</reference>
<evidence type="ECO:0000313" key="9">
    <source>
        <dbReference type="EMBL" id="GAA3641223.1"/>
    </source>
</evidence>
<comment type="caution">
    <text evidence="9">The sequence shown here is derived from an EMBL/GenBank/DDBJ whole genome shotgun (WGS) entry which is preliminary data.</text>
</comment>
<feature type="transmembrane region" description="Helical" evidence="6">
    <location>
        <begin position="381"/>
        <end position="404"/>
    </location>
</feature>
<dbReference type="InterPro" id="IPR003660">
    <property type="entry name" value="HAMP_dom"/>
</dbReference>
<dbReference type="Gene3D" id="3.30.450.20">
    <property type="entry name" value="PAS domain"/>
    <property type="match status" value="1"/>
</dbReference>
<keyword evidence="10" id="KW-1185">Reference proteome</keyword>
<dbReference type="SMART" id="SM00283">
    <property type="entry name" value="MA"/>
    <property type="match status" value="1"/>
</dbReference>
<evidence type="ECO:0000256" key="2">
    <source>
        <dbReference type="ARBA" id="ARBA00022989"/>
    </source>
</evidence>
<dbReference type="InterPro" id="IPR029151">
    <property type="entry name" value="Sensor-like_sf"/>
</dbReference>
<evidence type="ECO:0000256" key="5">
    <source>
        <dbReference type="PROSITE-ProRule" id="PRU00284"/>
    </source>
</evidence>
<dbReference type="Gene3D" id="1.10.287.950">
    <property type="entry name" value="Methyl-accepting chemotaxis protein"/>
    <property type="match status" value="1"/>
</dbReference>
<dbReference type="EMBL" id="BAAAZO010000014">
    <property type="protein sequence ID" value="GAA3641223.1"/>
    <property type="molecule type" value="Genomic_DNA"/>
</dbReference>
<dbReference type="PANTHER" id="PTHR32089:SF112">
    <property type="entry name" value="LYSOZYME-LIKE PROTEIN-RELATED"/>
    <property type="match status" value="1"/>
</dbReference>
<dbReference type="Pfam" id="PF00672">
    <property type="entry name" value="HAMP"/>
    <property type="match status" value="1"/>
</dbReference>
<dbReference type="SMART" id="SM00304">
    <property type="entry name" value="HAMP"/>
    <property type="match status" value="1"/>
</dbReference>
<sequence>MLFRVEEQSVRRPPRTVTLRVTLLLLGVGGIVLTAGVLGGVAAWQSGVFSNKADETIADQRDSELDSLTSQVYQLVNNAGAATQDRVNRANTVALADLAEKGGLELGDSTVTWNAVNQVSQKAGTVQLPRVNVEGTWLGQNRNVKKATPVVDTLAAKVGGSVTIFQRMNQAGDLLRVATNVTNAEGRRAIGTYIPSVGADGSPNAVVAAIKAGKPYRGVAQVVGTWYVTAYDPLKDANGDVIGAVFFGVPQADAINELTESIAATKIGQHGGVSIFSNETADRGRIIASGLPAPAGDKPLEVVDASGAPYVQQIVDAAAKLEDGQEWTGEYRLPGRDNATAADSTVRVMYYTPYKWAIAVQTYNPDYAAASNALSDGRSSMLMILALAAVLLTVIGGGLAWYWARRTVLRLDTLTAALDKVARRDLNVQVTEGTDEIGTMSAALNTAVGEIRSLLSDMARTATGVARAADQVTSVGDEVAGAADAVAARTTHVATEADDVARTMATMETGSNEMSAAIGEIARNATQAASVAQETVQRTEQARAVINRLGNSSAQIVDVIEVINAIAGQTNLLALNATIEAARAGEVGKGFAVVANEVKELARQTAEATVDVTTRVNAIKTDTDDAVAAIVAIGDAIERVSSFQEAIAGAVEEQSSVTSEMSRSVHLVTAGGTQISAGIGEVKDTVASTLTAVGSSREAARTLDENARELTRLVERFAR</sequence>
<evidence type="ECO:0000256" key="4">
    <source>
        <dbReference type="ARBA" id="ARBA00029447"/>
    </source>
</evidence>
<dbReference type="PROSITE" id="PS50111">
    <property type="entry name" value="CHEMOTAXIS_TRANSDUC_2"/>
    <property type="match status" value="1"/>
</dbReference>